<feature type="non-terminal residue" evidence="1">
    <location>
        <position position="82"/>
    </location>
</feature>
<protein>
    <submittedName>
        <fullName evidence="1">Alpha-amylase</fullName>
    </submittedName>
</protein>
<dbReference type="AlphaFoldDB" id="A0A2A7AZ27"/>
<evidence type="ECO:0000313" key="2">
    <source>
        <dbReference type="Proteomes" id="UP000220480"/>
    </source>
</evidence>
<evidence type="ECO:0000313" key="1">
    <source>
        <dbReference type="EMBL" id="PDX84330.1"/>
    </source>
</evidence>
<comment type="caution">
    <text evidence="1">The sequence shown here is derived from an EMBL/GenBank/DDBJ whole genome shotgun (WGS) entry which is preliminary data.</text>
</comment>
<sequence length="82" mass="9686">MAVKQEFASRFAKHKDELEWLFMELYHNREGLEVLEREMAEAYNARSAELKALDKARSADPEWYKRGNMFGMTMYTDLFAGN</sequence>
<reference evidence="1 2" key="1">
    <citation type="journal article" date="2017" name="Front. Microbiol.">
        <title>New Insights into the Diversity of the Genus Faecalibacterium.</title>
        <authorList>
            <person name="Benevides L."/>
            <person name="Burman S."/>
            <person name="Martin R."/>
            <person name="Robert V."/>
            <person name="Thomas M."/>
            <person name="Miquel S."/>
            <person name="Chain F."/>
            <person name="Sokol H."/>
            <person name="Bermudez-Humaran L.G."/>
            <person name="Morrison M."/>
            <person name="Langella P."/>
            <person name="Azevedo V.A."/>
            <person name="Chatel J.M."/>
            <person name="Soares S."/>
        </authorList>
    </citation>
    <scope>NUCLEOTIDE SEQUENCE [LARGE SCALE GENOMIC DNA]</scope>
    <source>
        <strain evidence="1 2">CNCM I 4644</strain>
    </source>
</reference>
<gene>
    <name evidence="1" type="ORF">CGS59_06065</name>
</gene>
<name>A0A2A7AZ27_9FIRM</name>
<dbReference type="Gene3D" id="1.10.1740.10">
    <property type="match status" value="1"/>
</dbReference>
<proteinExistence type="predicted"/>
<dbReference type="EMBL" id="NMTZ01000016">
    <property type="protein sequence ID" value="PDX84330.1"/>
    <property type="molecule type" value="Genomic_DNA"/>
</dbReference>
<dbReference type="Proteomes" id="UP000220480">
    <property type="component" value="Unassembled WGS sequence"/>
</dbReference>
<organism evidence="1 2">
    <name type="scientific">Faecalibacterium prausnitzii</name>
    <dbReference type="NCBI Taxonomy" id="853"/>
    <lineage>
        <taxon>Bacteria</taxon>
        <taxon>Bacillati</taxon>
        <taxon>Bacillota</taxon>
        <taxon>Clostridia</taxon>
        <taxon>Eubacteriales</taxon>
        <taxon>Oscillospiraceae</taxon>
        <taxon>Faecalibacterium</taxon>
    </lineage>
</organism>
<accession>A0A2A7AZ27</accession>